<comment type="caution">
    <text evidence="2">The sequence shown here is derived from an EMBL/GenBank/DDBJ whole genome shotgun (WGS) entry which is preliminary data.</text>
</comment>
<evidence type="ECO:0000313" key="2">
    <source>
        <dbReference type="EMBL" id="TDW84066.1"/>
    </source>
</evidence>
<protein>
    <submittedName>
        <fullName evidence="2">Uncharacterized protein (UPF0548 family)</fullName>
    </submittedName>
</protein>
<dbReference type="InterPro" id="IPR018960">
    <property type="entry name" value="DUF1990"/>
</dbReference>
<feature type="domain" description="DUF1990" evidence="1">
    <location>
        <begin position="6"/>
        <end position="166"/>
    </location>
</feature>
<dbReference type="InterPro" id="IPR014457">
    <property type="entry name" value="UCP010260"/>
</dbReference>
<name>A0ABY2F6Y5_9ACTN</name>
<gene>
    <name evidence="2" type="ORF">EV137_6870</name>
</gene>
<dbReference type="PANTHER" id="PTHR34202:SF1">
    <property type="entry name" value="UPF0548 PROTEIN"/>
    <property type="match status" value="1"/>
</dbReference>
<organism evidence="2 3">
    <name type="scientific">Kribbella pratensis</name>
    <dbReference type="NCBI Taxonomy" id="2512112"/>
    <lineage>
        <taxon>Bacteria</taxon>
        <taxon>Bacillati</taxon>
        <taxon>Actinomycetota</taxon>
        <taxon>Actinomycetes</taxon>
        <taxon>Propionibacteriales</taxon>
        <taxon>Kribbellaceae</taxon>
        <taxon>Kribbella</taxon>
    </lineage>
</organism>
<dbReference type="PANTHER" id="PTHR34202">
    <property type="entry name" value="UPF0548 PROTEIN"/>
    <property type="match status" value="1"/>
</dbReference>
<dbReference type="RefSeq" id="WP_202871270.1">
    <property type="nucleotide sequence ID" value="NZ_SODU01000004.1"/>
</dbReference>
<keyword evidence="3" id="KW-1185">Reference proteome</keyword>
<sequence length="169" mass="18949">MTTGLTYAAVGATCVADPVWTVVPRGYRCVERTTRIGQGLECWDVATAAMGQWTIKTRSGFSVQPAVDVREEQDYTLLAALGPYTLREPVRVVAVVARPDRHGFAYGTRQGHPVSGEEAFVVHRSPDGAVWLTIRSMTRPGRGLWRLAFPAVLVAQRWYRRRYQRAMVR</sequence>
<evidence type="ECO:0000313" key="3">
    <source>
        <dbReference type="Proteomes" id="UP000295060"/>
    </source>
</evidence>
<dbReference type="Proteomes" id="UP000295060">
    <property type="component" value="Unassembled WGS sequence"/>
</dbReference>
<evidence type="ECO:0000259" key="1">
    <source>
        <dbReference type="Pfam" id="PF09348"/>
    </source>
</evidence>
<accession>A0ABY2F6Y5</accession>
<proteinExistence type="predicted"/>
<dbReference type="EMBL" id="SODU01000004">
    <property type="protein sequence ID" value="TDW84066.1"/>
    <property type="molecule type" value="Genomic_DNA"/>
</dbReference>
<dbReference type="PIRSF" id="PIRSF010260">
    <property type="entry name" value="UCP010260"/>
    <property type="match status" value="1"/>
</dbReference>
<dbReference type="Pfam" id="PF09348">
    <property type="entry name" value="DUF1990"/>
    <property type="match status" value="1"/>
</dbReference>
<reference evidence="2 3" key="1">
    <citation type="submission" date="2019-03" db="EMBL/GenBank/DDBJ databases">
        <title>Genomic Encyclopedia of Type Strains, Phase III (KMG-III): the genomes of soil and plant-associated and newly described type strains.</title>
        <authorList>
            <person name="Whitman W."/>
        </authorList>
    </citation>
    <scope>NUCLEOTIDE SEQUENCE [LARGE SCALE GENOMIC DNA]</scope>
    <source>
        <strain evidence="2 3">VKMAc-2574</strain>
    </source>
</reference>